<organism evidence="1 2">
    <name type="scientific">Armillaria tabescens</name>
    <name type="common">Ringless honey mushroom</name>
    <name type="synonym">Agaricus tabescens</name>
    <dbReference type="NCBI Taxonomy" id="1929756"/>
    <lineage>
        <taxon>Eukaryota</taxon>
        <taxon>Fungi</taxon>
        <taxon>Dikarya</taxon>
        <taxon>Basidiomycota</taxon>
        <taxon>Agaricomycotina</taxon>
        <taxon>Agaricomycetes</taxon>
        <taxon>Agaricomycetidae</taxon>
        <taxon>Agaricales</taxon>
        <taxon>Marasmiineae</taxon>
        <taxon>Physalacriaceae</taxon>
        <taxon>Desarmillaria</taxon>
    </lineage>
</organism>
<dbReference type="GeneID" id="85349048"/>
<name>A0AA39NF07_ARMTA</name>
<dbReference type="EMBL" id="JAUEPS010000006">
    <property type="protein sequence ID" value="KAK0464440.1"/>
    <property type="molecule type" value="Genomic_DNA"/>
</dbReference>
<dbReference type="AlphaFoldDB" id="A0AA39NF07"/>
<dbReference type="Proteomes" id="UP001175211">
    <property type="component" value="Unassembled WGS sequence"/>
</dbReference>
<protein>
    <recommendedName>
        <fullName evidence="3">Zinc-finger domain-containing protein</fullName>
    </recommendedName>
</protein>
<dbReference type="RefSeq" id="XP_060335561.1">
    <property type="nucleotide sequence ID" value="XM_060465500.1"/>
</dbReference>
<evidence type="ECO:0000313" key="1">
    <source>
        <dbReference type="EMBL" id="KAK0464440.1"/>
    </source>
</evidence>
<evidence type="ECO:0008006" key="3">
    <source>
        <dbReference type="Google" id="ProtNLM"/>
    </source>
</evidence>
<accession>A0AA39NF07</accession>
<keyword evidence="2" id="KW-1185">Reference proteome</keyword>
<evidence type="ECO:0000313" key="2">
    <source>
        <dbReference type="Proteomes" id="UP001175211"/>
    </source>
</evidence>
<gene>
    <name evidence="1" type="ORF">EV420DRAFT_1043216</name>
</gene>
<sequence>MPHSDDRLDTLTEAVDVDVATSSSTQVTLSTNIQRQEENLGLLEQHQDEADQFTAYASLFSSYPLLRSWSTANDSAARTSEQTPSLKTWPSARALSSNTSTSLSSITSFSSFSTMPRSRSSSASSIHSDMHIHRLLPAPDLRLLKTATATKLLDPSKRICQYEIPGGGVCRDAGCEDIHPSRLNNQQSSPGQSMDPSGEWFASYTPVGSRDGVVDADTAAYLRAVVALPLGVDVSKIVGILEKLRLEHPTMVFDERVSRTLEILSTQPP</sequence>
<comment type="caution">
    <text evidence="1">The sequence shown here is derived from an EMBL/GenBank/DDBJ whole genome shotgun (WGS) entry which is preliminary data.</text>
</comment>
<reference evidence="1" key="1">
    <citation type="submission" date="2023-06" db="EMBL/GenBank/DDBJ databases">
        <authorList>
            <consortium name="Lawrence Berkeley National Laboratory"/>
            <person name="Ahrendt S."/>
            <person name="Sahu N."/>
            <person name="Indic B."/>
            <person name="Wong-Bajracharya J."/>
            <person name="Merenyi Z."/>
            <person name="Ke H.-M."/>
            <person name="Monk M."/>
            <person name="Kocsube S."/>
            <person name="Drula E."/>
            <person name="Lipzen A."/>
            <person name="Balint B."/>
            <person name="Henrissat B."/>
            <person name="Andreopoulos B."/>
            <person name="Martin F.M."/>
            <person name="Harder C.B."/>
            <person name="Rigling D."/>
            <person name="Ford K.L."/>
            <person name="Foster G.D."/>
            <person name="Pangilinan J."/>
            <person name="Papanicolaou A."/>
            <person name="Barry K."/>
            <person name="LaButti K."/>
            <person name="Viragh M."/>
            <person name="Koriabine M."/>
            <person name="Yan M."/>
            <person name="Riley R."/>
            <person name="Champramary S."/>
            <person name="Plett K.L."/>
            <person name="Tsai I.J."/>
            <person name="Slot J."/>
            <person name="Sipos G."/>
            <person name="Plett J."/>
            <person name="Nagy L.G."/>
            <person name="Grigoriev I.V."/>
        </authorList>
    </citation>
    <scope>NUCLEOTIDE SEQUENCE</scope>
    <source>
        <strain evidence="1">CCBAS 213</strain>
    </source>
</reference>
<proteinExistence type="predicted"/>